<accession>A0ABX1C8B6</accession>
<keyword evidence="2" id="KW-1185">Reference proteome</keyword>
<dbReference type="RefSeq" id="WP_168087027.1">
    <property type="nucleotide sequence ID" value="NZ_BHZH01000018.1"/>
</dbReference>
<name>A0ABX1C8B6_9ACTN</name>
<proteinExistence type="predicted"/>
<gene>
    <name evidence="1" type="ORF">HCN52_04395</name>
</gene>
<protein>
    <recommendedName>
        <fullName evidence="3">DUF35 domain-containing protein</fullName>
    </recommendedName>
</protein>
<organism evidence="1 2">
    <name type="scientific">Streptomyces bohaiensis</name>
    <dbReference type="NCBI Taxonomy" id="1431344"/>
    <lineage>
        <taxon>Bacteria</taxon>
        <taxon>Bacillati</taxon>
        <taxon>Actinomycetota</taxon>
        <taxon>Actinomycetes</taxon>
        <taxon>Kitasatosporales</taxon>
        <taxon>Streptomycetaceae</taxon>
        <taxon>Streptomyces</taxon>
    </lineage>
</organism>
<sequence length="104" mass="11714">MTTPTPQWLAERLADSADAAVPRRCPRCGAPTLTARAGGRVMALDVRLDTGPLDIEEEIAALMDGRLTWHLTSGGRITWRHNFHRRVPTRHQVLRDHRCRRAVA</sequence>
<comment type="caution">
    <text evidence="1">The sequence shown here is derived from an EMBL/GenBank/DDBJ whole genome shotgun (WGS) entry which is preliminary data.</text>
</comment>
<dbReference type="EMBL" id="JAAVJC010000018">
    <property type="protein sequence ID" value="NJQ14195.1"/>
    <property type="molecule type" value="Genomic_DNA"/>
</dbReference>
<evidence type="ECO:0000313" key="2">
    <source>
        <dbReference type="Proteomes" id="UP000727056"/>
    </source>
</evidence>
<evidence type="ECO:0000313" key="1">
    <source>
        <dbReference type="EMBL" id="NJQ14195.1"/>
    </source>
</evidence>
<reference evidence="1 2" key="1">
    <citation type="submission" date="2020-03" db="EMBL/GenBank/DDBJ databases">
        <title>Draft genome of Streptomyces sp. ventii, isolated from the Axial Seamount in the Pacific Ocean, and resequencing of the two type strains Streptomyces lonarensis strain NCL 716 and Streptomyces bohaiensis strain 11A07.</title>
        <authorList>
            <person name="Loughran R.M."/>
            <person name="Pfannmuller K.M."/>
            <person name="Wasson B.J."/>
            <person name="Deadmond M.C."/>
            <person name="Paddock B.E."/>
            <person name="Koyack M.J."/>
            <person name="Gallegos D.A."/>
            <person name="Mitchell E.A."/>
            <person name="Ushijima B."/>
            <person name="Saw J.H."/>
            <person name="Mcphail K.L."/>
            <person name="Videau P."/>
        </authorList>
    </citation>
    <scope>NUCLEOTIDE SEQUENCE [LARGE SCALE GENOMIC DNA]</scope>
    <source>
        <strain evidence="1 2">11A07</strain>
    </source>
</reference>
<dbReference type="Proteomes" id="UP000727056">
    <property type="component" value="Unassembled WGS sequence"/>
</dbReference>
<evidence type="ECO:0008006" key="3">
    <source>
        <dbReference type="Google" id="ProtNLM"/>
    </source>
</evidence>